<dbReference type="STRING" id="7370.A0A1I8NFE0"/>
<feature type="chain" id="PRO_5044561614" evidence="2">
    <location>
        <begin position="21"/>
        <end position="207"/>
    </location>
</feature>
<keyword evidence="4" id="KW-1185">Reference proteome</keyword>
<dbReference type="AlphaFoldDB" id="A0A1I8NFE0"/>
<evidence type="ECO:0000313" key="3">
    <source>
        <dbReference type="EnsemblMetazoa" id="MDOA014610-PA"/>
    </source>
</evidence>
<feature type="compositionally biased region" description="Low complexity" evidence="1">
    <location>
        <begin position="169"/>
        <end position="180"/>
    </location>
</feature>
<accession>A0A1I8NFE0</accession>
<organism evidence="3">
    <name type="scientific">Musca domestica</name>
    <name type="common">House fly</name>
    <dbReference type="NCBI Taxonomy" id="7370"/>
    <lineage>
        <taxon>Eukaryota</taxon>
        <taxon>Metazoa</taxon>
        <taxon>Ecdysozoa</taxon>
        <taxon>Arthropoda</taxon>
        <taxon>Hexapoda</taxon>
        <taxon>Insecta</taxon>
        <taxon>Pterygota</taxon>
        <taxon>Neoptera</taxon>
        <taxon>Endopterygota</taxon>
        <taxon>Diptera</taxon>
        <taxon>Brachycera</taxon>
        <taxon>Muscomorpha</taxon>
        <taxon>Muscoidea</taxon>
        <taxon>Muscidae</taxon>
        <taxon>Musca</taxon>
    </lineage>
</organism>
<feature type="region of interest" description="Disordered" evidence="1">
    <location>
        <begin position="169"/>
        <end position="194"/>
    </location>
</feature>
<dbReference type="RefSeq" id="XP_005179164.1">
    <property type="nucleotide sequence ID" value="XM_005179107.3"/>
</dbReference>
<dbReference type="OrthoDB" id="8197468at2759"/>
<reference evidence="3" key="1">
    <citation type="submission" date="2020-05" db="UniProtKB">
        <authorList>
            <consortium name="EnsemblMetazoa"/>
        </authorList>
    </citation>
    <scope>IDENTIFICATION</scope>
    <source>
        <strain evidence="3">Aabys</strain>
    </source>
</reference>
<feature type="compositionally biased region" description="Polar residues" evidence="1">
    <location>
        <begin position="183"/>
        <end position="194"/>
    </location>
</feature>
<dbReference type="eggNOG" id="ENOG502SYJM">
    <property type="taxonomic scope" value="Eukaryota"/>
</dbReference>
<gene>
    <name evidence="3" type="primary">101901569</name>
    <name evidence="5" type="synonym">LOC101901569</name>
</gene>
<name>A0A1I8NFE0_MUSDO</name>
<dbReference type="KEGG" id="mde:101901569"/>
<dbReference type="GeneID" id="101901569"/>
<reference evidence="5" key="2">
    <citation type="submission" date="2025-04" db="UniProtKB">
        <authorList>
            <consortium name="RefSeq"/>
        </authorList>
    </citation>
    <scope>IDENTIFICATION</scope>
    <source>
        <strain evidence="5">Aabys</strain>
    </source>
</reference>
<proteinExistence type="predicted"/>
<dbReference type="Proteomes" id="UP001652621">
    <property type="component" value="Unplaced"/>
</dbReference>
<dbReference type="VEuPathDB" id="VectorBase:MDOA014610"/>
<dbReference type="VEuPathDB" id="VectorBase:MDOMA2_014209"/>
<evidence type="ECO:0000256" key="2">
    <source>
        <dbReference type="SAM" id="SignalP"/>
    </source>
</evidence>
<sequence length="207" mass="22372">MWKLIVVTACIILGSLESEAAKRKSKRQIPDYDFGFGSYAPDFGFIDPFAFHQQLTQQILAQQAAQQQAIASTFVNGDAMVSAGASNMPDYMDDEEAIYRQQQALFDYARRQSHYNGKGNRYAPNYSAAAASIGPGGAYQTAYISPGNPAIPNISNRFSSTSPGGFKGVSVSSYSSSSDVNGKRTSNRGAQTTINDNGRITTYKVNS</sequence>
<dbReference type="EnsemblMetazoa" id="MDOA014610-RA">
    <property type="protein sequence ID" value="MDOA014610-PA"/>
    <property type="gene ID" value="MDOA014610"/>
</dbReference>
<evidence type="ECO:0000256" key="1">
    <source>
        <dbReference type="SAM" id="MobiDB-lite"/>
    </source>
</evidence>
<evidence type="ECO:0000313" key="4">
    <source>
        <dbReference type="Proteomes" id="UP001652621"/>
    </source>
</evidence>
<feature type="signal peptide" evidence="2">
    <location>
        <begin position="1"/>
        <end position="20"/>
    </location>
</feature>
<protein>
    <submittedName>
        <fullName evidence="5">Uncharacterized protein LOC101901569</fullName>
    </submittedName>
</protein>
<evidence type="ECO:0000313" key="5">
    <source>
        <dbReference type="RefSeq" id="XP_005179164.1"/>
    </source>
</evidence>
<keyword evidence="2" id="KW-0732">Signal</keyword>